<evidence type="ECO:0000256" key="2">
    <source>
        <dbReference type="ARBA" id="ARBA00022490"/>
    </source>
</evidence>
<comment type="similarity">
    <text evidence="10">Belongs to the MnmG family. TrmFO subfamily.</text>
</comment>
<comment type="catalytic activity">
    <reaction evidence="10">
        <text>uridine(54) in tRNA + (6R)-5,10-methylene-5,6,7,8-tetrahydrofolate + NADH + H(+) = 5-methyluridine(54) in tRNA + (6S)-5,6,7,8-tetrahydrofolate + NAD(+)</text>
        <dbReference type="Rhea" id="RHEA:16873"/>
        <dbReference type="Rhea" id="RHEA-COMP:10167"/>
        <dbReference type="Rhea" id="RHEA-COMP:10193"/>
        <dbReference type="ChEBI" id="CHEBI:15378"/>
        <dbReference type="ChEBI" id="CHEBI:15636"/>
        <dbReference type="ChEBI" id="CHEBI:57453"/>
        <dbReference type="ChEBI" id="CHEBI:57540"/>
        <dbReference type="ChEBI" id="CHEBI:57945"/>
        <dbReference type="ChEBI" id="CHEBI:65315"/>
        <dbReference type="ChEBI" id="CHEBI:74447"/>
        <dbReference type="EC" id="2.1.1.74"/>
    </reaction>
</comment>
<dbReference type="AlphaFoldDB" id="A0A7C0YAN7"/>
<comment type="cofactor">
    <cofactor evidence="1 10">
        <name>FAD</name>
        <dbReference type="ChEBI" id="CHEBI:57692"/>
    </cofactor>
</comment>
<evidence type="ECO:0000256" key="9">
    <source>
        <dbReference type="ARBA" id="ARBA00023027"/>
    </source>
</evidence>
<dbReference type="InterPro" id="IPR040131">
    <property type="entry name" value="MnmG_N"/>
</dbReference>
<keyword evidence="7 10" id="KW-0274">FAD</keyword>
<dbReference type="Pfam" id="PF01134">
    <property type="entry name" value="GIDA"/>
    <property type="match status" value="1"/>
</dbReference>
<evidence type="ECO:0000313" key="12">
    <source>
        <dbReference type="EMBL" id="HDD52838.1"/>
    </source>
</evidence>
<dbReference type="PANTHER" id="PTHR11806:SF2">
    <property type="entry name" value="METHYLENETETRAHYDROFOLATE--TRNA-(URACIL-5-)-METHYLTRANSFERASE TRMFO"/>
    <property type="match status" value="1"/>
</dbReference>
<dbReference type="EC" id="2.1.1.74" evidence="10"/>
<evidence type="ECO:0000256" key="8">
    <source>
        <dbReference type="ARBA" id="ARBA00022857"/>
    </source>
</evidence>
<evidence type="ECO:0000259" key="11">
    <source>
        <dbReference type="Pfam" id="PF01134"/>
    </source>
</evidence>
<dbReference type="GO" id="GO:0005829">
    <property type="term" value="C:cytosol"/>
    <property type="evidence" value="ECO:0007669"/>
    <property type="project" value="TreeGrafter"/>
</dbReference>
<reference evidence="12" key="1">
    <citation type="journal article" date="2020" name="mSystems">
        <title>Genome- and Community-Level Interaction Insights into Carbon Utilization and Element Cycling Functions of Hydrothermarchaeota in Hydrothermal Sediment.</title>
        <authorList>
            <person name="Zhou Z."/>
            <person name="Liu Y."/>
            <person name="Xu W."/>
            <person name="Pan J."/>
            <person name="Luo Z.H."/>
            <person name="Li M."/>
        </authorList>
    </citation>
    <scope>NUCLEOTIDE SEQUENCE [LARGE SCALE GENOMIC DNA]</scope>
    <source>
        <strain evidence="12">HyVt-115</strain>
    </source>
</reference>
<dbReference type="InterPro" id="IPR036188">
    <property type="entry name" value="FAD/NAD-bd_sf"/>
</dbReference>
<dbReference type="Gene3D" id="3.50.50.60">
    <property type="entry name" value="FAD/NAD(P)-binding domain"/>
    <property type="match status" value="2"/>
</dbReference>
<comment type="catalytic activity">
    <reaction evidence="10">
        <text>uridine(54) in tRNA + (6R)-5,10-methylene-5,6,7,8-tetrahydrofolate + NADPH + H(+) = 5-methyluridine(54) in tRNA + (6S)-5,6,7,8-tetrahydrofolate + NADP(+)</text>
        <dbReference type="Rhea" id="RHEA:62372"/>
        <dbReference type="Rhea" id="RHEA-COMP:10167"/>
        <dbReference type="Rhea" id="RHEA-COMP:10193"/>
        <dbReference type="ChEBI" id="CHEBI:15378"/>
        <dbReference type="ChEBI" id="CHEBI:15636"/>
        <dbReference type="ChEBI" id="CHEBI:57453"/>
        <dbReference type="ChEBI" id="CHEBI:57783"/>
        <dbReference type="ChEBI" id="CHEBI:58349"/>
        <dbReference type="ChEBI" id="CHEBI:65315"/>
        <dbReference type="ChEBI" id="CHEBI:74447"/>
        <dbReference type="EC" id="2.1.1.74"/>
    </reaction>
</comment>
<accession>A0A7C0YAN7</accession>
<keyword evidence="4 10" id="KW-0285">Flavoprotein</keyword>
<feature type="domain" description="MnmG N-terminal" evidence="11">
    <location>
        <begin position="2"/>
        <end position="366"/>
    </location>
</feature>
<dbReference type="NCBIfam" id="TIGR00137">
    <property type="entry name" value="gid_trmFO"/>
    <property type="match status" value="1"/>
</dbReference>
<dbReference type="InterPro" id="IPR002218">
    <property type="entry name" value="MnmG-rel"/>
</dbReference>
<dbReference type="HAMAP" id="MF_01037">
    <property type="entry name" value="TrmFO"/>
    <property type="match status" value="1"/>
</dbReference>
<dbReference type="SUPFAM" id="SSF51905">
    <property type="entry name" value="FAD/NAD(P)-binding domain"/>
    <property type="match status" value="1"/>
</dbReference>
<dbReference type="EMBL" id="DQWS01000077">
    <property type="protein sequence ID" value="HDD52838.1"/>
    <property type="molecule type" value="Genomic_DNA"/>
</dbReference>
<keyword evidence="8 10" id="KW-0521">NADP</keyword>
<keyword evidence="5 10" id="KW-0808">Transferase</keyword>
<dbReference type="GO" id="GO:0030488">
    <property type="term" value="P:tRNA methylation"/>
    <property type="evidence" value="ECO:0007669"/>
    <property type="project" value="TreeGrafter"/>
</dbReference>
<proteinExistence type="inferred from homology"/>
<protein>
    <recommendedName>
        <fullName evidence="10">Methylenetetrahydrofolate--tRNA-(uracil-5-)-methyltransferase TrmFO</fullName>
        <ecNumber evidence="10">2.1.1.74</ecNumber>
    </recommendedName>
    <alternativeName>
        <fullName evidence="10">Folate-dependent tRNA (uracil-5-)-methyltransferase</fullName>
    </alternativeName>
    <alternativeName>
        <fullName evidence="10">Folate-dependent tRNA(M-5-U54)-methyltransferase</fullName>
    </alternativeName>
</protein>
<evidence type="ECO:0000256" key="7">
    <source>
        <dbReference type="ARBA" id="ARBA00022827"/>
    </source>
</evidence>
<evidence type="ECO:0000256" key="10">
    <source>
        <dbReference type="HAMAP-Rule" id="MF_01037"/>
    </source>
</evidence>
<evidence type="ECO:0000256" key="1">
    <source>
        <dbReference type="ARBA" id="ARBA00001974"/>
    </source>
</evidence>
<evidence type="ECO:0000256" key="4">
    <source>
        <dbReference type="ARBA" id="ARBA00022630"/>
    </source>
</evidence>
<evidence type="ECO:0000256" key="6">
    <source>
        <dbReference type="ARBA" id="ARBA00022694"/>
    </source>
</evidence>
<dbReference type="PRINTS" id="PR00411">
    <property type="entry name" value="PNDRDTASEI"/>
</dbReference>
<keyword evidence="2 10" id="KW-0963">Cytoplasm</keyword>
<dbReference type="Proteomes" id="UP000885690">
    <property type="component" value="Unassembled WGS sequence"/>
</dbReference>
<dbReference type="PANTHER" id="PTHR11806">
    <property type="entry name" value="GLUCOSE INHIBITED DIVISION PROTEIN A"/>
    <property type="match status" value="1"/>
</dbReference>
<dbReference type="NCBIfam" id="NF003739">
    <property type="entry name" value="PRK05335.1"/>
    <property type="match status" value="1"/>
</dbReference>
<sequence>MDVLIVGGGLAGCEAAWQAARQGCRVTLVEMRPSATTPAHKTPYLAELVCSNSLKALSLDSASGLLKGEMGLLGSLLLEVAWECRVPAGGALAVDRELFARRVTERLEAHSLIRLEREEVREIPSHRPLVVATGPLTAPAFSQSLSRLFGEGYLYFYDAISPIVLGDSIDYEKAFFASRYGKGGDEDYLNCPLTEEEYDKFYEALVVAEKVPLREFEDPRFFSGCMPVEELAYQGRETLLYGPMKPVGLRDPGTGKRPFAVVQLRRENREGTLWNLVGFQTRLKWPEQRRVFRLIPALEEAEFARFGSIHRNTYINSPRLLEPSLAFKGDMELFFAGQITGVEGYMESAASGILVGINAARVVRGEEPVVPPATTMLGALVRYITSADPEDFQPMNANFGLLPSLTSPPKRKKERKMAYSERAVKDLVSWMEEVGLVPCLRSRVVGELESLVGER</sequence>
<evidence type="ECO:0000256" key="5">
    <source>
        <dbReference type="ARBA" id="ARBA00022679"/>
    </source>
</evidence>
<dbReference type="InterPro" id="IPR004417">
    <property type="entry name" value="TrmFO"/>
</dbReference>
<comment type="function">
    <text evidence="10">Catalyzes the folate-dependent formation of 5-methyl-uridine at position 54 (M-5-U54) in all tRNAs.</text>
</comment>
<comment type="subcellular location">
    <subcellularLocation>
        <location evidence="10">Cytoplasm</location>
    </subcellularLocation>
</comment>
<name>A0A7C0YAN7_9BACT</name>
<keyword evidence="3 10" id="KW-0489">Methyltransferase</keyword>
<organism evidence="12">
    <name type="scientific">Thermosulfidibacter takaii</name>
    <dbReference type="NCBI Taxonomy" id="412593"/>
    <lineage>
        <taxon>Bacteria</taxon>
        <taxon>Pseudomonadati</taxon>
        <taxon>Thermosulfidibacterota</taxon>
        <taxon>Thermosulfidibacteria</taxon>
        <taxon>Thermosulfidibacterales</taxon>
        <taxon>Thermosulfidibacteraceae</taxon>
    </lineage>
</organism>
<dbReference type="GO" id="GO:0050660">
    <property type="term" value="F:flavin adenine dinucleotide binding"/>
    <property type="evidence" value="ECO:0007669"/>
    <property type="project" value="UniProtKB-UniRule"/>
</dbReference>
<feature type="binding site" evidence="10">
    <location>
        <begin position="7"/>
        <end position="12"/>
    </location>
    <ligand>
        <name>FAD</name>
        <dbReference type="ChEBI" id="CHEBI:57692"/>
    </ligand>
</feature>
<dbReference type="GO" id="GO:0002098">
    <property type="term" value="P:tRNA wobble uridine modification"/>
    <property type="evidence" value="ECO:0007669"/>
    <property type="project" value="TreeGrafter"/>
</dbReference>
<keyword evidence="9 10" id="KW-0520">NAD</keyword>
<dbReference type="GO" id="GO:0047151">
    <property type="term" value="F:tRNA (uracil(54)-C5)-methyltransferase activity, 5,10-methylenetetrahydrofolate-dependent"/>
    <property type="evidence" value="ECO:0007669"/>
    <property type="project" value="UniProtKB-UniRule"/>
</dbReference>
<comment type="caution">
    <text evidence="12">The sequence shown here is derived from an EMBL/GenBank/DDBJ whole genome shotgun (WGS) entry which is preliminary data.</text>
</comment>
<keyword evidence="6 10" id="KW-0819">tRNA processing</keyword>
<gene>
    <name evidence="10 12" type="primary">trmFO</name>
    <name evidence="12" type="ORF">ENF32_02060</name>
</gene>
<evidence type="ECO:0000256" key="3">
    <source>
        <dbReference type="ARBA" id="ARBA00022603"/>
    </source>
</evidence>